<dbReference type="SMART" id="SM00717">
    <property type="entry name" value="SANT"/>
    <property type="match status" value="1"/>
</dbReference>
<dbReference type="InterPro" id="IPR043145">
    <property type="entry name" value="Znf_ZZ_sf"/>
</dbReference>
<dbReference type="EMBL" id="MBFR01000179">
    <property type="protein sequence ID" value="PVU91971.1"/>
    <property type="molecule type" value="Genomic_DNA"/>
</dbReference>
<dbReference type="STRING" id="133385.A0A2T9YI13"/>
<feature type="domain" description="Myb-like" evidence="5">
    <location>
        <begin position="368"/>
        <end position="424"/>
    </location>
</feature>
<feature type="region of interest" description="Disordered" evidence="4">
    <location>
        <begin position="498"/>
        <end position="526"/>
    </location>
</feature>
<dbReference type="SUPFAM" id="SSF46689">
    <property type="entry name" value="Homeodomain-like"/>
    <property type="match status" value="1"/>
</dbReference>
<dbReference type="Gene3D" id="3.30.60.90">
    <property type="match status" value="1"/>
</dbReference>
<evidence type="ECO:0000259" key="5">
    <source>
        <dbReference type="PROSITE" id="PS50090"/>
    </source>
</evidence>
<keyword evidence="8" id="KW-1185">Reference proteome</keyword>
<dbReference type="InterPro" id="IPR037830">
    <property type="entry name" value="ZZZ3"/>
</dbReference>
<evidence type="ECO:0000313" key="7">
    <source>
        <dbReference type="EMBL" id="PVU91971.1"/>
    </source>
</evidence>
<evidence type="ECO:0000256" key="3">
    <source>
        <dbReference type="ARBA" id="ARBA00022833"/>
    </source>
</evidence>
<keyword evidence="3" id="KW-0862">Zinc</keyword>
<dbReference type="Pfam" id="PF00569">
    <property type="entry name" value="ZZ"/>
    <property type="match status" value="1"/>
</dbReference>
<evidence type="ECO:0000256" key="1">
    <source>
        <dbReference type="ARBA" id="ARBA00022723"/>
    </source>
</evidence>
<dbReference type="Pfam" id="PF00249">
    <property type="entry name" value="Myb_DNA-binding"/>
    <property type="match status" value="1"/>
</dbReference>
<evidence type="ECO:0000256" key="2">
    <source>
        <dbReference type="ARBA" id="ARBA00022771"/>
    </source>
</evidence>
<dbReference type="Proteomes" id="UP000245383">
    <property type="component" value="Unassembled WGS sequence"/>
</dbReference>
<sequence length="922" mass="104987">MRNTDTYSHTSATEITTVLATLVLLKQQLGKAISDLKVLNKSKESALKDPTVFFNDIFCNKKLLHSNQQKYATIPPLDLDSFLNSASLESLELFLINTESSSLEKLQNNNDNNLSIYDTHLNANKQHLLPKRERKERISFSYKNYSNYFNERFNNTLSKSRFGARTNSKFKKQSINSSNNIMKLSGKLDSKSSIKSQYLSNKRINFPLKSNNKPRTLTEGSFSKQTAYTKIKNSNNLLKNFVSHKPITAKQTDHNAFVINDDKSRLTTSIDADSNYKKTNNLKQPNFKHEDSDFFSETPFPSSKKSSYNNENSDTQSDHDLFILTNTVKRHKNSREPNLNKSKTPTKSYKKKNASIIKSTTPGYQPPPPSIYNKPWTDQEQNQLEKLLTIYPDEPVANNRWRKISNALGTRTMRQVASRVQKYFIKLNKAGKPIPGRLPDFTKWSSLKRENRNHNSAENTSSKARVKHCLSDSSNTSGEKNFEGHLYLHSNSKSGLDVDSDQAQDSKKHCLPSTTNKPYLGKKRGRKPKNHAICNIIDSENSIGRLYNCSDNTNSKADFNESDLHYIPPKRTVSFNNNPNYSMGGSLPLDIKSNSKKFKTEKNLSESIDEELEIDIEIESSDSEKPLVALVLDSKQKDQNVMNILDKGVSNDSHERSDINTTQTAIFKSDFLSVSKLNKNAIKSKKSLKQTLENNLNSDLKNVKESCVGSGILNQSLLKYNTDKDIDYVKETLTNSIPNVQKNSEPSNINIRKSILHLGYSCDGCFSEPIVGTRWHCIDCTSTKVKLENNELDSSRMEKPLKKSNKKDKQIQKPITDFDLCDECMVEHSSNCDNNKQVDHIHNQRHKFMAITIPDFEPDPESVFESAIENIIDPMGDTDPDSGYTFYNNTRGSKLFIKWQWFVFEPGEEPREDKITYVISDP</sequence>
<accession>A0A2T9YI13</accession>
<dbReference type="GO" id="GO:0008270">
    <property type="term" value="F:zinc ion binding"/>
    <property type="evidence" value="ECO:0007669"/>
    <property type="project" value="UniProtKB-KW"/>
</dbReference>
<evidence type="ECO:0000259" key="6">
    <source>
        <dbReference type="PROSITE" id="PS51294"/>
    </source>
</evidence>
<dbReference type="OrthoDB" id="424753at2759"/>
<keyword evidence="2" id="KW-0863">Zinc-finger</keyword>
<dbReference type="InterPro" id="IPR009057">
    <property type="entry name" value="Homeodomain-like_sf"/>
</dbReference>
<feature type="compositionally biased region" description="Polar residues" evidence="4">
    <location>
        <begin position="275"/>
        <end position="284"/>
    </location>
</feature>
<feature type="compositionally biased region" description="Low complexity" evidence="4">
    <location>
        <begin position="302"/>
        <end position="313"/>
    </location>
</feature>
<dbReference type="PANTHER" id="PTHR22705">
    <property type="entry name" value="ZINC FINGER, ZZ DOMAIN CONTAINING 3"/>
    <property type="match status" value="1"/>
</dbReference>
<feature type="region of interest" description="Disordered" evidence="4">
    <location>
        <begin position="331"/>
        <end position="352"/>
    </location>
</feature>
<dbReference type="PANTHER" id="PTHR22705:SF0">
    <property type="entry name" value="ZZ-TYPE ZINC FINGER-CONTAINING PROTEIN 3"/>
    <property type="match status" value="1"/>
</dbReference>
<gene>
    <name evidence="7" type="ORF">BB561_004102</name>
</gene>
<dbReference type="CDD" id="cd00167">
    <property type="entry name" value="SANT"/>
    <property type="match status" value="1"/>
</dbReference>
<dbReference type="InterPro" id="IPR017930">
    <property type="entry name" value="Myb_dom"/>
</dbReference>
<feature type="region of interest" description="Disordered" evidence="4">
    <location>
        <begin position="275"/>
        <end position="318"/>
    </location>
</feature>
<dbReference type="InterPro" id="IPR001005">
    <property type="entry name" value="SANT/Myb"/>
</dbReference>
<name>A0A2T9YI13_9FUNG</name>
<reference evidence="7 8" key="1">
    <citation type="journal article" date="2018" name="MBio">
        <title>Comparative Genomics Reveals the Core Gene Toolbox for the Fungus-Insect Symbiosis.</title>
        <authorList>
            <person name="Wang Y."/>
            <person name="Stata M."/>
            <person name="Wang W."/>
            <person name="Stajich J.E."/>
            <person name="White M.M."/>
            <person name="Moncalvo J.M."/>
        </authorList>
    </citation>
    <scope>NUCLEOTIDE SEQUENCE [LARGE SCALE GENOMIC DNA]</scope>
    <source>
        <strain evidence="7 8">SWE-8-4</strain>
    </source>
</reference>
<dbReference type="SUPFAM" id="SSF57850">
    <property type="entry name" value="RING/U-box"/>
    <property type="match status" value="1"/>
</dbReference>
<feature type="domain" description="HTH myb-type" evidence="6">
    <location>
        <begin position="375"/>
        <end position="428"/>
    </location>
</feature>
<evidence type="ECO:0000256" key="4">
    <source>
        <dbReference type="SAM" id="MobiDB-lite"/>
    </source>
</evidence>
<proteinExistence type="predicted"/>
<organism evidence="7 8">
    <name type="scientific">Smittium simulii</name>
    <dbReference type="NCBI Taxonomy" id="133385"/>
    <lineage>
        <taxon>Eukaryota</taxon>
        <taxon>Fungi</taxon>
        <taxon>Fungi incertae sedis</taxon>
        <taxon>Zoopagomycota</taxon>
        <taxon>Kickxellomycotina</taxon>
        <taxon>Harpellomycetes</taxon>
        <taxon>Harpellales</taxon>
        <taxon>Legeriomycetaceae</taxon>
        <taxon>Smittium</taxon>
    </lineage>
</organism>
<dbReference type="InterPro" id="IPR000433">
    <property type="entry name" value="Znf_ZZ"/>
</dbReference>
<feature type="region of interest" description="Disordered" evidence="4">
    <location>
        <begin position="449"/>
        <end position="477"/>
    </location>
</feature>
<dbReference type="PROSITE" id="PS51294">
    <property type="entry name" value="HTH_MYB"/>
    <property type="match status" value="1"/>
</dbReference>
<evidence type="ECO:0000313" key="8">
    <source>
        <dbReference type="Proteomes" id="UP000245383"/>
    </source>
</evidence>
<keyword evidence="1" id="KW-0479">Metal-binding</keyword>
<protein>
    <submittedName>
        <fullName evidence="7">Uncharacterized protein</fullName>
    </submittedName>
</protein>
<comment type="caution">
    <text evidence="7">The sequence shown here is derived from an EMBL/GenBank/DDBJ whole genome shotgun (WGS) entry which is preliminary data.</text>
</comment>
<dbReference type="Gene3D" id="1.10.10.60">
    <property type="entry name" value="Homeodomain-like"/>
    <property type="match status" value="1"/>
</dbReference>
<dbReference type="PROSITE" id="PS50090">
    <property type="entry name" value="MYB_LIKE"/>
    <property type="match status" value="1"/>
</dbReference>
<dbReference type="AlphaFoldDB" id="A0A2T9YI13"/>